<dbReference type="EMBL" id="FR854077">
    <property type="protein sequence ID" value="CCA82497.1"/>
    <property type="molecule type" value="Genomic_DNA"/>
</dbReference>
<dbReference type="AlphaFoldDB" id="G2ZTY4"/>
<accession>G2ZTY4</accession>
<dbReference type="PANTHER" id="PTHR36837:SF2">
    <property type="entry name" value="POLY(3-HYDROXYALKANOATE) POLYMERASE SUBUNIT PHAC"/>
    <property type="match status" value="1"/>
</dbReference>
<proteinExistence type="predicted"/>
<evidence type="ECO:0000313" key="2">
    <source>
        <dbReference type="EMBL" id="CCA82497.1"/>
    </source>
</evidence>
<dbReference type="InterPro" id="IPR051321">
    <property type="entry name" value="PHA/PHB_synthase"/>
</dbReference>
<dbReference type="InterPro" id="IPR024501">
    <property type="entry name" value="DUF3141"/>
</dbReference>
<reference evidence="2" key="2">
    <citation type="submission" date="2011-04" db="EMBL/GenBank/DDBJ databases">
        <authorList>
            <person name="Genoscope - CEA"/>
        </authorList>
    </citation>
    <scope>NUCLEOTIDE SEQUENCE</scope>
    <source>
        <strain evidence="2">R229</strain>
    </source>
</reference>
<dbReference type="InterPro" id="IPR029058">
    <property type="entry name" value="AB_hydrolase_fold"/>
</dbReference>
<name>G2ZTY4_9RALS</name>
<protein>
    <recommendedName>
        <fullName evidence="3">3-hydroxyalkanoate synthetase</fullName>
    </recommendedName>
</protein>
<evidence type="ECO:0000256" key="1">
    <source>
        <dbReference type="SAM" id="MobiDB-lite"/>
    </source>
</evidence>
<evidence type="ECO:0008006" key="3">
    <source>
        <dbReference type="Google" id="ProtNLM"/>
    </source>
</evidence>
<dbReference type="Pfam" id="PF11339">
    <property type="entry name" value="DUF3141"/>
    <property type="match status" value="1"/>
</dbReference>
<organism evidence="2">
    <name type="scientific">blood disease bacterium R229</name>
    <dbReference type="NCBI Taxonomy" id="741978"/>
    <lineage>
        <taxon>Bacteria</taxon>
        <taxon>Pseudomonadati</taxon>
        <taxon>Pseudomonadota</taxon>
        <taxon>Betaproteobacteria</taxon>
        <taxon>Burkholderiales</taxon>
        <taxon>Burkholderiaceae</taxon>
        <taxon>Ralstonia</taxon>
        <taxon>Ralstonia solanacearum species complex</taxon>
    </lineage>
</organism>
<feature type="region of interest" description="Disordered" evidence="1">
    <location>
        <begin position="1"/>
        <end position="45"/>
    </location>
</feature>
<dbReference type="PANTHER" id="PTHR36837">
    <property type="entry name" value="POLY(3-HYDROXYALKANOATE) POLYMERASE SUBUNIT PHAC"/>
    <property type="match status" value="1"/>
</dbReference>
<dbReference type="SUPFAM" id="SSF53474">
    <property type="entry name" value="alpha/beta-Hydrolases"/>
    <property type="match status" value="1"/>
</dbReference>
<feature type="compositionally biased region" description="Basic and acidic residues" evidence="1">
    <location>
        <begin position="1"/>
        <end position="11"/>
    </location>
</feature>
<reference evidence="2" key="1">
    <citation type="journal article" date="2011" name="PLoS ONE">
        <title>Ralstonia syzygii, the Blood Disease Bacterium and some Asian R. solanacearum strains form a single genomic species despite divergent lifestyles.</title>
        <authorList>
            <person name="Remenant B."/>
            <person name="de Cambiaire J.C."/>
            <person name="Cellier G."/>
            <person name="Jacobs J.M."/>
            <person name="Mangenot S."/>
            <person name="Barbe V."/>
            <person name="Lajus A."/>
            <person name="Vallenet D."/>
            <person name="Medigue C."/>
            <person name="Fegan M."/>
            <person name="Allen C."/>
            <person name="Prior P."/>
        </authorList>
    </citation>
    <scope>NUCLEOTIDE SEQUENCE</scope>
    <source>
        <strain evidence="2">R229</strain>
    </source>
</reference>
<sequence length="788" mass="86351">MPSRRTCEFGRETPGSGTNSLRRFMRHPSLSQTSDPKEDPAPPLPYAFPPVTTLANATAEYAIDAWQRTVLFADVMRERGNQYQAHLHERTPNVLDFGAELIVDGRTLPRPVNYGLVRIISPGDLQPDPDTTGAHDAGRLRPFIVFDPRAGHGPGIGGFKRSSEIGAALRAGHPCYFVGFLPDPVPGQTVEDVMRAEATFLEKVIELHPDSPGKPAVIGNCQAGWQVLMTAAMRPELFGPIIVAGAPVSYWAGWRGKNPMRYSGGLLGGSWLTALTGDLGDGRFDGAWLVQNFENLNPANTLWQKHYNLYANLDTEAPRYLGFEKYWGSHVFLNAAEMQYIVDNLFIGNRLASGQIVTSDGMRLDLRNIRSPIVVFCSYGDNITPPPQALGWITDLYRDTADLLAHDQTIVYATHDNIGHLGIFVSSSTGRKEHREFVSNIDLIDLLPSGLYEAHMGEKTEATPHADLIAGDHVLSISPRSVEDVLAIVQPDPESDRRFATAAYVSDLNLGLYRSFVQPWLRLAVTPWSAALASKLHPLRIPYESWSDHHPLAPSVAQAAQSVRQARQPASPDNPLLQMQGVVSDSIVAALNCYRDVRDAAVEQIFEAVYGAPWLQAFAGLPPQREDAQPGVSADAGQAEEHHAALATEHDRLREKITAGGLVEASVRTLLFVRRTRSEADERRFNLARAMLGTLSDRGILSFKQVIREQAALLRLDADAAIDALPLLLAGAPAADVRTAARNIDKLSTALPLEDHERADLARVLDIFESAAKTQTALRANAHQKVQS</sequence>
<gene>
    <name evidence="2" type="ORF">BDB_mp10103</name>
</gene>
<dbReference type="Gene3D" id="3.40.50.1820">
    <property type="entry name" value="alpha/beta hydrolase"/>
    <property type="match status" value="1"/>
</dbReference>